<dbReference type="PRINTS" id="PR00032">
    <property type="entry name" value="HTHARAC"/>
</dbReference>
<proteinExistence type="predicted"/>
<keyword evidence="4 10" id="KW-0597">Phosphoprotein</keyword>
<dbReference type="PROSITE" id="PS01124">
    <property type="entry name" value="HTH_ARAC_FAMILY_2"/>
    <property type="match status" value="1"/>
</dbReference>
<organism evidence="13 14">
    <name type="scientific">Candidatus Galacturonatibacter soehngenii</name>
    <dbReference type="NCBI Taxonomy" id="2307010"/>
    <lineage>
        <taxon>Bacteria</taxon>
        <taxon>Bacillati</taxon>
        <taxon>Bacillota</taxon>
        <taxon>Clostridia</taxon>
        <taxon>Lachnospirales</taxon>
        <taxon>Lachnospiraceae</taxon>
        <taxon>Candidatus Galacturonatibacter</taxon>
    </lineage>
</organism>
<dbReference type="PANTHER" id="PTHR42713:SF3">
    <property type="entry name" value="TRANSCRIPTIONAL REGULATORY PROTEIN HPTR"/>
    <property type="match status" value="1"/>
</dbReference>
<dbReference type="Gene3D" id="3.40.50.2300">
    <property type="match status" value="1"/>
</dbReference>
<evidence type="ECO:0000256" key="8">
    <source>
        <dbReference type="ARBA" id="ARBA00023163"/>
    </source>
</evidence>
<dbReference type="SMART" id="SM00342">
    <property type="entry name" value="HTH_ARAC"/>
    <property type="match status" value="1"/>
</dbReference>
<dbReference type="InterPro" id="IPR001789">
    <property type="entry name" value="Sig_transdc_resp-reg_receiver"/>
</dbReference>
<evidence type="ECO:0000256" key="3">
    <source>
        <dbReference type="ARBA" id="ARBA00022490"/>
    </source>
</evidence>
<dbReference type="InterPro" id="IPR011006">
    <property type="entry name" value="CheY-like_superfamily"/>
</dbReference>
<dbReference type="InterPro" id="IPR018062">
    <property type="entry name" value="HTH_AraC-typ_CS"/>
</dbReference>
<feature type="domain" description="Response regulatory" evidence="12">
    <location>
        <begin position="3"/>
        <end position="120"/>
    </location>
</feature>
<dbReference type="Gene3D" id="1.10.10.60">
    <property type="entry name" value="Homeodomain-like"/>
    <property type="match status" value="2"/>
</dbReference>
<keyword evidence="14" id="KW-1185">Reference proteome</keyword>
<evidence type="ECO:0000256" key="6">
    <source>
        <dbReference type="ARBA" id="ARBA00023015"/>
    </source>
</evidence>
<dbReference type="GO" id="GO:0043565">
    <property type="term" value="F:sequence-specific DNA binding"/>
    <property type="evidence" value="ECO:0007669"/>
    <property type="project" value="InterPro"/>
</dbReference>
<evidence type="ECO:0000256" key="7">
    <source>
        <dbReference type="ARBA" id="ARBA00023125"/>
    </source>
</evidence>
<dbReference type="SUPFAM" id="SSF52172">
    <property type="entry name" value="CheY-like"/>
    <property type="match status" value="1"/>
</dbReference>
<dbReference type="InterPro" id="IPR018060">
    <property type="entry name" value="HTH_AraC"/>
</dbReference>
<reference evidence="13 14" key="1">
    <citation type="submission" date="2019-09" db="EMBL/GenBank/DDBJ databases">
        <authorList>
            <person name="Valk L.C."/>
        </authorList>
    </citation>
    <scope>NUCLEOTIDE SEQUENCE [LARGE SCALE GENOMIC DNA]</scope>
    <source>
        <strain evidence="13">GalUA</strain>
    </source>
</reference>
<comment type="caution">
    <text evidence="13">The sequence shown here is derived from an EMBL/GenBank/DDBJ whole genome shotgun (WGS) entry which is preliminary data.</text>
</comment>
<dbReference type="PANTHER" id="PTHR42713">
    <property type="entry name" value="HISTIDINE KINASE-RELATED"/>
    <property type="match status" value="1"/>
</dbReference>
<evidence type="ECO:0000256" key="1">
    <source>
        <dbReference type="ARBA" id="ARBA00004496"/>
    </source>
</evidence>
<feature type="modified residue" description="4-aspartylphosphate" evidence="10">
    <location>
        <position position="55"/>
    </location>
</feature>
<name>A0A7V7UDE6_9FIRM</name>
<keyword evidence="7" id="KW-0238">DNA-binding</keyword>
<dbReference type="InterPro" id="IPR020449">
    <property type="entry name" value="Tscrpt_reg_AraC-type_HTH"/>
</dbReference>
<keyword evidence="8" id="KW-0804">Transcription</keyword>
<dbReference type="InterPro" id="IPR051552">
    <property type="entry name" value="HptR"/>
</dbReference>
<dbReference type="CDD" id="cd17536">
    <property type="entry name" value="REC_YesN-like"/>
    <property type="match status" value="1"/>
</dbReference>
<comment type="function">
    <text evidence="9">May play the central regulatory role in sporulation. It may be an element of the effector pathway responsible for the activation of sporulation genes in response to nutritional stress. Spo0A may act in concert with spo0H (a sigma factor) to control the expression of some genes that are critical to the sporulation process.</text>
</comment>
<dbReference type="PROSITE" id="PS00041">
    <property type="entry name" value="HTH_ARAC_FAMILY_1"/>
    <property type="match status" value="1"/>
</dbReference>
<protein>
    <recommendedName>
        <fullName evidence="2">Stage 0 sporulation protein A homolog</fullName>
    </recommendedName>
</protein>
<dbReference type="Pfam" id="PF00072">
    <property type="entry name" value="Response_reg"/>
    <property type="match status" value="1"/>
</dbReference>
<evidence type="ECO:0000256" key="9">
    <source>
        <dbReference type="ARBA" id="ARBA00024867"/>
    </source>
</evidence>
<dbReference type="GO" id="GO:0003700">
    <property type="term" value="F:DNA-binding transcription factor activity"/>
    <property type="evidence" value="ECO:0007669"/>
    <property type="project" value="InterPro"/>
</dbReference>
<dbReference type="Proteomes" id="UP000461768">
    <property type="component" value="Unassembled WGS sequence"/>
</dbReference>
<dbReference type="OrthoDB" id="1769137at2"/>
<evidence type="ECO:0000256" key="2">
    <source>
        <dbReference type="ARBA" id="ARBA00018672"/>
    </source>
</evidence>
<dbReference type="GO" id="GO:0000160">
    <property type="term" value="P:phosphorelay signal transduction system"/>
    <property type="evidence" value="ECO:0007669"/>
    <property type="project" value="UniProtKB-KW"/>
</dbReference>
<evidence type="ECO:0000259" key="11">
    <source>
        <dbReference type="PROSITE" id="PS01124"/>
    </source>
</evidence>
<dbReference type="RefSeq" id="WP_151141439.1">
    <property type="nucleotide sequence ID" value="NZ_WAGX01000003.1"/>
</dbReference>
<evidence type="ECO:0000313" key="14">
    <source>
        <dbReference type="Proteomes" id="UP000461768"/>
    </source>
</evidence>
<evidence type="ECO:0000313" key="13">
    <source>
        <dbReference type="EMBL" id="KAB1440685.1"/>
    </source>
</evidence>
<evidence type="ECO:0000256" key="5">
    <source>
        <dbReference type="ARBA" id="ARBA00023012"/>
    </source>
</evidence>
<evidence type="ECO:0000256" key="10">
    <source>
        <dbReference type="PROSITE-ProRule" id="PRU00169"/>
    </source>
</evidence>
<dbReference type="PROSITE" id="PS50110">
    <property type="entry name" value="RESPONSE_REGULATORY"/>
    <property type="match status" value="1"/>
</dbReference>
<evidence type="ECO:0000259" key="12">
    <source>
        <dbReference type="PROSITE" id="PS50110"/>
    </source>
</evidence>
<sequence length="344" mass="39991">MYRIVVIDDEYIVVEGIKAIIKKRSMDCEVVGSAVDGIEGLDVVRTQKPDILITDIRMPGLDGLSLIDIIKDELPKTRFIVISGYTEFEYARRAISLGVKGYIDKPITMEKLEEVIAKLTREDEAQSRQTSLFELYMGNMMEKVILEKPEELRKECNVYLSQLRNQIEYLGIYKKECYHLLCVLLELFAERKQIHEEWVHISHAEIERFKTIEEIKEYISLVVKKIAASMEAEKIGANHFVVNKLLQYISENYNKDIGLTELADVVNMNPSYLCILFKEEVGMSYVKYLTNLRINKAKELLKEGYKVSNVSEMVGYNNYRYFCDIFKKHLGKTPNEYKGCIRKK</sequence>
<comment type="subcellular location">
    <subcellularLocation>
        <location evidence="1">Cytoplasm</location>
    </subcellularLocation>
</comment>
<accession>A0A7V7UDE6</accession>
<dbReference type="AlphaFoldDB" id="A0A7V7UDE6"/>
<dbReference type="SMART" id="SM00448">
    <property type="entry name" value="REC"/>
    <property type="match status" value="1"/>
</dbReference>
<reference evidence="13 14" key="2">
    <citation type="submission" date="2020-02" db="EMBL/GenBank/DDBJ databases">
        <title>Candidatus Galacturonibacter soehngenii shows hetero-acetogenic catabolism of galacturonic acid but lacks a canonical carbon monoxide dehydrogenase/acetyl-CoA synthase complex.</title>
        <authorList>
            <person name="Diender M."/>
            <person name="Stouten G.R."/>
            <person name="Petersen J.F."/>
            <person name="Nielsen P.H."/>
            <person name="Dueholm M.S."/>
            <person name="Pronk J.T."/>
            <person name="Van Loosdrecht M.C.M."/>
        </authorList>
    </citation>
    <scope>NUCLEOTIDE SEQUENCE [LARGE SCALE GENOMIC DNA]</scope>
    <source>
        <strain evidence="13">GalUA</strain>
    </source>
</reference>
<feature type="domain" description="HTH araC/xylS-type" evidence="11">
    <location>
        <begin position="243"/>
        <end position="340"/>
    </location>
</feature>
<dbReference type="Pfam" id="PF12833">
    <property type="entry name" value="HTH_18"/>
    <property type="match status" value="1"/>
</dbReference>
<dbReference type="InterPro" id="IPR009057">
    <property type="entry name" value="Homeodomain-like_sf"/>
</dbReference>
<keyword evidence="3" id="KW-0963">Cytoplasm</keyword>
<gene>
    <name evidence="13" type="ORF">F7O84_02340</name>
</gene>
<dbReference type="GO" id="GO:0005737">
    <property type="term" value="C:cytoplasm"/>
    <property type="evidence" value="ECO:0007669"/>
    <property type="project" value="UniProtKB-SubCell"/>
</dbReference>
<dbReference type="EMBL" id="WAGX01000003">
    <property type="protein sequence ID" value="KAB1440685.1"/>
    <property type="molecule type" value="Genomic_DNA"/>
</dbReference>
<evidence type="ECO:0000256" key="4">
    <source>
        <dbReference type="ARBA" id="ARBA00022553"/>
    </source>
</evidence>
<dbReference type="SUPFAM" id="SSF46689">
    <property type="entry name" value="Homeodomain-like"/>
    <property type="match status" value="2"/>
</dbReference>
<keyword evidence="5" id="KW-0902">Two-component regulatory system</keyword>
<keyword evidence="6" id="KW-0805">Transcription regulation</keyword>